<dbReference type="InterPro" id="IPR035906">
    <property type="entry name" value="MetI-like_sf"/>
</dbReference>
<keyword evidence="10" id="KW-1185">Reference proteome</keyword>
<feature type="transmembrane region" description="Helical" evidence="7">
    <location>
        <begin position="65"/>
        <end position="86"/>
    </location>
</feature>
<keyword evidence="2 7" id="KW-0813">Transport</keyword>
<feature type="transmembrane region" description="Helical" evidence="7">
    <location>
        <begin position="107"/>
        <end position="140"/>
    </location>
</feature>
<organism evidence="9 10">
    <name type="scientific">Corynebacterium cystitidis DSM 20524</name>
    <dbReference type="NCBI Taxonomy" id="1121357"/>
    <lineage>
        <taxon>Bacteria</taxon>
        <taxon>Bacillati</taxon>
        <taxon>Actinomycetota</taxon>
        <taxon>Actinomycetes</taxon>
        <taxon>Mycobacteriales</taxon>
        <taxon>Corynebacteriaceae</taxon>
        <taxon>Corynebacterium</taxon>
    </lineage>
</organism>
<accession>A0A1H9SW56</accession>
<sequence>MKTTGWIGAGIVALVVVMAAVSLVWTPYDPTRALVDDRLASPSATHWLGTDQFGRDILSRIMEGAQITLAVGVVAVAISALIGVPLGMMAGQRGGWAQRLIMRGADLLLAFPALLLAIVFTAVFGASTGIVMLAIGIAGIPGFARVARAGTLRVMTQDYILAARISGVSSPVLAWRHILPNISGVIIVQMSVAFALAILAEAGLSFLGLGTPAPYASWGRMLQSSQGFLSSAPHLAIVPGVAIALTVLGFNLLADGLSHAGSHKRALASSSPKGRGINDQR</sequence>
<keyword evidence="4 7" id="KW-0812">Transmembrane</keyword>
<dbReference type="Proteomes" id="UP000198929">
    <property type="component" value="Unassembled WGS sequence"/>
</dbReference>
<dbReference type="InterPro" id="IPR000515">
    <property type="entry name" value="MetI-like"/>
</dbReference>
<evidence type="ECO:0000256" key="2">
    <source>
        <dbReference type="ARBA" id="ARBA00022448"/>
    </source>
</evidence>
<gene>
    <name evidence="9" type="ORF">SAMN05661109_01278</name>
</gene>
<comment type="similarity">
    <text evidence="7">Belongs to the binding-protein-dependent transport system permease family.</text>
</comment>
<dbReference type="EMBL" id="FOGQ01000004">
    <property type="protein sequence ID" value="SER88629.1"/>
    <property type="molecule type" value="Genomic_DNA"/>
</dbReference>
<evidence type="ECO:0000259" key="8">
    <source>
        <dbReference type="PROSITE" id="PS50928"/>
    </source>
</evidence>
<dbReference type="GO" id="GO:0005886">
    <property type="term" value="C:plasma membrane"/>
    <property type="evidence" value="ECO:0007669"/>
    <property type="project" value="UniProtKB-SubCell"/>
</dbReference>
<protein>
    <submittedName>
        <fullName evidence="9">Peptide/nickel transport system permease protein</fullName>
    </submittedName>
</protein>
<feature type="transmembrane region" description="Helical" evidence="7">
    <location>
        <begin position="235"/>
        <end position="254"/>
    </location>
</feature>
<dbReference type="PANTHER" id="PTHR43386:SF25">
    <property type="entry name" value="PEPTIDE ABC TRANSPORTER PERMEASE PROTEIN"/>
    <property type="match status" value="1"/>
</dbReference>
<dbReference type="PANTHER" id="PTHR43386">
    <property type="entry name" value="OLIGOPEPTIDE TRANSPORT SYSTEM PERMEASE PROTEIN APPC"/>
    <property type="match status" value="1"/>
</dbReference>
<dbReference type="PROSITE" id="PS50928">
    <property type="entry name" value="ABC_TM1"/>
    <property type="match status" value="1"/>
</dbReference>
<evidence type="ECO:0000256" key="3">
    <source>
        <dbReference type="ARBA" id="ARBA00022475"/>
    </source>
</evidence>
<evidence type="ECO:0000256" key="6">
    <source>
        <dbReference type="ARBA" id="ARBA00023136"/>
    </source>
</evidence>
<dbReference type="CDD" id="cd06261">
    <property type="entry name" value="TM_PBP2"/>
    <property type="match status" value="1"/>
</dbReference>
<feature type="domain" description="ABC transmembrane type-1" evidence="8">
    <location>
        <begin position="65"/>
        <end position="254"/>
    </location>
</feature>
<evidence type="ECO:0000256" key="5">
    <source>
        <dbReference type="ARBA" id="ARBA00022989"/>
    </source>
</evidence>
<dbReference type="RefSeq" id="WP_092257846.1">
    <property type="nucleotide sequence ID" value="NZ_CP047199.1"/>
</dbReference>
<dbReference type="Gene3D" id="1.10.3720.10">
    <property type="entry name" value="MetI-like"/>
    <property type="match status" value="1"/>
</dbReference>
<evidence type="ECO:0000313" key="10">
    <source>
        <dbReference type="Proteomes" id="UP000198929"/>
    </source>
</evidence>
<keyword evidence="6 7" id="KW-0472">Membrane</keyword>
<dbReference type="AlphaFoldDB" id="A0A1H9SW56"/>
<dbReference type="STRING" id="1121357.SAMN05661109_01278"/>
<feature type="transmembrane region" description="Helical" evidence="7">
    <location>
        <begin position="7"/>
        <end position="28"/>
    </location>
</feature>
<proteinExistence type="inferred from homology"/>
<evidence type="ECO:0000256" key="7">
    <source>
        <dbReference type="RuleBase" id="RU363032"/>
    </source>
</evidence>
<dbReference type="InterPro" id="IPR050366">
    <property type="entry name" value="BP-dependent_transpt_permease"/>
</dbReference>
<evidence type="ECO:0000256" key="1">
    <source>
        <dbReference type="ARBA" id="ARBA00004651"/>
    </source>
</evidence>
<dbReference type="SUPFAM" id="SSF161098">
    <property type="entry name" value="MetI-like"/>
    <property type="match status" value="1"/>
</dbReference>
<keyword evidence="3" id="KW-1003">Cell membrane</keyword>
<comment type="subcellular location">
    <subcellularLocation>
        <location evidence="1 7">Cell membrane</location>
        <topology evidence="1 7">Multi-pass membrane protein</topology>
    </subcellularLocation>
</comment>
<reference evidence="10" key="1">
    <citation type="submission" date="2016-10" db="EMBL/GenBank/DDBJ databases">
        <authorList>
            <person name="Varghese N."/>
            <person name="Submissions S."/>
        </authorList>
    </citation>
    <scope>NUCLEOTIDE SEQUENCE [LARGE SCALE GENOMIC DNA]</scope>
    <source>
        <strain evidence="10">DSM 20524</strain>
    </source>
</reference>
<dbReference type="Pfam" id="PF00528">
    <property type="entry name" value="BPD_transp_1"/>
    <property type="match status" value="1"/>
</dbReference>
<name>A0A1H9SW56_9CORY</name>
<keyword evidence="5 7" id="KW-1133">Transmembrane helix</keyword>
<dbReference type="GO" id="GO:0055085">
    <property type="term" value="P:transmembrane transport"/>
    <property type="evidence" value="ECO:0007669"/>
    <property type="project" value="InterPro"/>
</dbReference>
<evidence type="ECO:0000256" key="4">
    <source>
        <dbReference type="ARBA" id="ARBA00022692"/>
    </source>
</evidence>
<evidence type="ECO:0000313" key="9">
    <source>
        <dbReference type="EMBL" id="SER88629.1"/>
    </source>
</evidence>